<dbReference type="Gene3D" id="3.30.390.10">
    <property type="entry name" value="Enolase-like, N-terminal domain"/>
    <property type="match status" value="1"/>
</dbReference>
<dbReference type="Gene3D" id="3.20.20.120">
    <property type="entry name" value="Enolase-like C-terminal domain"/>
    <property type="match status" value="1"/>
</dbReference>
<dbReference type="SFLD" id="SFLDG00179">
    <property type="entry name" value="mandelate_racemase"/>
    <property type="match status" value="1"/>
</dbReference>
<dbReference type="GO" id="GO:0009063">
    <property type="term" value="P:amino acid catabolic process"/>
    <property type="evidence" value="ECO:0007669"/>
    <property type="project" value="InterPro"/>
</dbReference>
<dbReference type="InterPro" id="IPR029017">
    <property type="entry name" value="Enolase-like_N"/>
</dbReference>
<dbReference type="Proteomes" id="UP000215931">
    <property type="component" value="Unassembled WGS sequence"/>
</dbReference>
<evidence type="ECO:0000259" key="2">
    <source>
        <dbReference type="SMART" id="SM00922"/>
    </source>
</evidence>
<gene>
    <name evidence="3" type="ORF">CIT31_09645</name>
</gene>
<reference evidence="3 4" key="1">
    <citation type="submission" date="2017-08" db="EMBL/GenBank/DDBJ databases">
        <title>Mesorhizobium wenxinae sp. nov., a novel rhizobial species isolated from root nodules of chickpea (Cicer arietinum L.).</title>
        <authorList>
            <person name="Zhang J."/>
        </authorList>
    </citation>
    <scope>NUCLEOTIDE SEQUENCE [LARGE SCALE GENOMIC DNA]</scope>
    <source>
        <strain evidence="4">WYCCWR 10019</strain>
    </source>
</reference>
<dbReference type="OrthoDB" id="9802699at2"/>
<dbReference type="PROSITE" id="PS00908">
    <property type="entry name" value="MR_MLE_1"/>
    <property type="match status" value="1"/>
</dbReference>
<dbReference type="InterPro" id="IPR034593">
    <property type="entry name" value="DgoD-like"/>
</dbReference>
<dbReference type="SMART" id="SM00922">
    <property type="entry name" value="MR_MLE"/>
    <property type="match status" value="1"/>
</dbReference>
<name>A0A271KLN9_9HYPH</name>
<dbReference type="GO" id="GO:0000287">
    <property type="term" value="F:magnesium ion binding"/>
    <property type="evidence" value="ECO:0007669"/>
    <property type="project" value="UniProtKB-ARBA"/>
</dbReference>
<dbReference type="InterPro" id="IPR029065">
    <property type="entry name" value="Enolase_C-like"/>
</dbReference>
<proteinExistence type="predicted"/>
<dbReference type="InterPro" id="IPR036849">
    <property type="entry name" value="Enolase-like_C_sf"/>
</dbReference>
<dbReference type="PROSITE" id="PS00909">
    <property type="entry name" value="MR_MLE_2"/>
    <property type="match status" value="1"/>
</dbReference>
<keyword evidence="1" id="KW-0456">Lyase</keyword>
<dbReference type="SUPFAM" id="SSF51604">
    <property type="entry name" value="Enolase C-terminal domain-like"/>
    <property type="match status" value="1"/>
</dbReference>
<keyword evidence="4" id="KW-1185">Reference proteome</keyword>
<dbReference type="CDD" id="cd03316">
    <property type="entry name" value="MR_like"/>
    <property type="match status" value="1"/>
</dbReference>
<dbReference type="AlphaFoldDB" id="A0A271KLN9"/>
<dbReference type="GO" id="GO:0016829">
    <property type="term" value="F:lyase activity"/>
    <property type="evidence" value="ECO:0007669"/>
    <property type="project" value="UniProtKB-KW"/>
</dbReference>
<dbReference type="PANTHER" id="PTHR48080">
    <property type="entry name" value="D-GALACTONATE DEHYDRATASE-RELATED"/>
    <property type="match status" value="1"/>
</dbReference>
<evidence type="ECO:0000256" key="1">
    <source>
        <dbReference type="ARBA" id="ARBA00023239"/>
    </source>
</evidence>
<evidence type="ECO:0000313" key="4">
    <source>
        <dbReference type="Proteomes" id="UP000215931"/>
    </source>
</evidence>
<sequence length="387" mass="43006">MTTKLKITAIKPYPVWVGTRNQMLVKVETDQGIFGWGESGLSGREKAVAGAVEHYREFLIGRDPMQMGRIWQEVYRSQYFEGGRVLQAAISAIDIALHDIKGKALGVPVYELLGGKQRDRIPTFASTGDEAEGDVAIERARELHAQGWQAIRFFPAGQNSTENFEPRESIGATSSMLNKAREALGNDVVLGIDYHHRLSVAEAASFCNKLGRGVLDFVEEPIRDEAPEAYESLRTMTDIPFAIGEEFASKWQFLPYIERGIHQFNRLDVCNVGGLTEAMKVAGWSEAHYVDLMPHNPLGPVCTAATVHLAAAVPNFAWLETREPETKLGFDNSDFFPVQPRLDGTNYPVGDLPGLGVEVNEEAIQAASFRFWEAPHLKRRDGSVTNW</sequence>
<dbReference type="Pfam" id="PF02746">
    <property type="entry name" value="MR_MLE_N"/>
    <property type="match status" value="1"/>
</dbReference>
<evidence type="ECO:0000313" key="3">
    <source>
        <dbReference type="EMBL" id="PAP96027.1"/>
    </source>
</evidence>
<dbReference type="Pfam" id="PF13378">
    <property type="entry name" value="MR_MLE_C"/>
    <property type="match status" value="1"/>
</dbReference>
<dbReference type="EMBL" id="NPKH01000016">
    <property type="protein sequence ID" value="PAP96027.1"/>
    <property type="molecule type" value="Genomic_DNA"/>
</dbReference>
<organism evidence="3 4">
    <name type="scientific">Mesorhizobium wenxiniae</name>
    <dbReference type="NCBI Taxonomy" id="2014805"/>
    <lineage>
        <taxon>Bacteria</taxon>
        <taxon>Pseudomonadati</taxon>
        <taxon>Pseudomonadota</taxon>
        <taxon>Alphaproteobacteria</taxon>
        <taxon>Hyphomicrobiales</taxon>
        <taxon>Phyllobacteriaceae</taxon>
        <taxon>Mesorhizobium</taxon>
    </lineage>
</organism>
<dbReference type="InterPro" id="IPR018110">
    <property type="entry name" value="Mandel_Rmase/mucon_lact_enz_CS"/>
</dbReference>
<accession>A0A271KLN9</accession>
<dbReference type="InterPro" id="IPR013342">
    <property type="entry name" value="Mandelate_racemase_C"/>
</dbReference>
<dbReference type="RefSeq" id="WP_095518400.1">
    <property type="nucleotide sequence ID" value="NZ_NPKH01000016.1"/>
</dbReference>
<protein>
    <submittedName>
        <fullName evidence="3">Galactonate dehydratase</fullName>
    </submittedName>
</protein>
<comment type="caution">
    <text evidence="3">The sequence shown here is derived from an EMBL/GenBank/DDBJ whole genome shotgun (WGS) entry which is preliminary data.</text>
</comment>
<dbReference type="InterPro" id="IPR013341">
    <property type="entry name" value="Mandelate_racemase_N_dom"/>
</dbReference>
<feature type="domain" description="Mandelate racemase/muconate lactonizing enzyme C-terminal" evidence="2">
    <location>
        <begin position="133"/>
        <end position="240"/>
    </location>
</feature>
<dbReference type="PANTHER" id="PTHR48080:SF2">
    <property type="entry name" value="D-GALACTONATE DEHYDRATASE"/>
    <property type="match status" value="1"/>
</dbReference>
<dbReference type="SUPFAM" id="SSF54826">
    <property type="entry name" value="Enolase N-terminal domain-like"/>
    <property type="match status" value="1"/>
</dbReference>
<dbReference type="SFLD" id="SFLDS00001">
    <property type="entry name" value="Enolase"/>
    <property type="match status" value="1"/>
</dbReference>